<dbReference type="PROSITE" id="PS00221">
    <property type="entry name" value="MIP"/>
    <property type="match status" value="1"/>
</dbReference>
<evidence type="ECO:0000256" key="5">
    <source>
        <dbReference type="ARBA" id="ARBA00023136"/>
    </source>
</evidence>
<evidence type="ECO:0000256" key="7">
    <source>
        <dbReference type="SAM" id="Phobius"/>
    </source>
</evidence>
<dbReference type="Pfam" id="PF00230">
    <property type="entry name" value="MIP"/>
    <property type="match status" value="1"/>
</dbReference>
<keyword evidence="3 6" id="KW-0812">Transmembrane</keyword>
<comment type="caution">
    <text evidence="8">The sequence shown here is derived from an EMBL/GenBank/DDBJ whole genome shotgun (WGS) entry which is preliminary data.</text>
</comment>
<comment type="subcellular location">
    <subcellularLocation>
        <location evidence="1">Membrane</location>
        <topology evidence="1">Multi-pass membrane protein</topology>
    </subcellularLocation>
</comment>
<feature type="transmembrane region" description="Helical" evidence="7">
    <location>
        <begin position="202"/>
        <end position="224"/>
    </location>
</feature>
<dbReference type="InterPro" id="IPR000425">
    <property type="entry name" value="MIP"/>
</dbReference>
<dbReference type="Proteomes" id="UP000216339">
    <property type="component" value="Unassembled WGS sequence"/>
</dbReference>
<evidence type="ECO:0000256" key="2">
    <source>
        <dbReference type="ARBA" id="ARBA00022448"/>
    </source>
</evidence>
<feature type="transmembrane region" description="Helical" evidence="7">
    <location>
        <begin position="133"/>
        <end position="152"/>
    </location>
</feature>
<dbReference type="AlphaFoldDB" id="A0A271IXA1"/>
<keyword evidence="5 7" id="KW-0472">Membrane</keyword>
<dbReference type="InterPro" id="IPR023271">
    <property type="entry name" value="Aquaporin-like"/>
</dbReference>
<dbReference type="GO" id="GO:0015267">
    <property type="term" value="F:channel activity"/>
    <property type="evidence" value="ECO:0007669"/>
    <property type="project" value="InterPro"/>
</dbReference>
<accession>A0A271IXA1</accession>
<comment type="similarity">
    <text evidence="6">Belongs to the MIP/aquaporin (TC 1.A.8) family.</text>
</comment>
<evidence type="ECO:0000256" key="3">
    <source>
        <dbReference type="ARBA" id="ARBA00022692"/>
    </source>
</evidence>
<dbReference type="SUPFAM" id="SSF81338">
    <property type="entry name" value="Aquaporin-like"/>
    <property type="match status" value="1"/>
</dbReference>
<dbReference type="EMBL" id="MQWD01000001">
    <property type="protein sequence ID" value="PAP75881.1"/>
    <property type="molecule type" value="Genomic_DNA"/>
</dbReference>
<feature type="transmembrane region" description="Helical" evidence="7">
    <location>
        <begin position="18"/>
        <end position="38"/>
    </location>
</feature>
<name>A0A271IXA1_9BACT</name>
<dbReference type="InterPro" id="IPR022357">
    <property type="entry name" value="MIP_CS"/>
</dbReference>
<evidence type="ECO:0000313" key="9">
    <source>
        <dbReference type="Proteomes" id="UP000216339"/>
    </source>
</evidence>
<reference evidence="8 9" key="1">
    <citation type="submission" date="2016-11" db="EMBL/GenBank/DDBJ databases">
        <title>Study of marine rhodopsin-containing bacteria.</title>
        <authorList>
            <person name="Yoshizawa S."/>
            <person name="Kumagai Y."/>
            <person name="Kogure K."/>
        </authorList>
    </citation>
    <scope>NUCLEOTIDE SEQUENCE [LARGE SCALE GENOMIC DNA]</scope>
    <source>
        <strain evidence="8 9">SAORIC-28</strain>
    </source>
</reference>
<evidence type="ECO:0000256" key="4">
    <source>
        <dbReference type="ARBA" id="ARBA00022989"/>
    </source>
</evidence>
<dbReference type="InterPro" id="IPR034294">
    <property type="entry name" value="Aquaporin_transptr"/>
</dbReference>
<dbReference type="Gene3D" id="1.20.1080.10">
    <property type="entry name" value="Glycerol uptake facilitator protein"/>
    <property type="match status" value="1"/>
</dbReference>
<keyword evidence="4 7" id="KW-1133">Transmembrane helix</keyword>
<feature type="transmembrane region" description="Helical" evidence="7">
    <location>
        <begin position="159"/>
        <end position="182"/>
    </location>
</feature>
<dbReference type="PANTHER" id="PTHR45724:SF13">
    <property type="entry name" value="AQUAPORIN NIP1-1-RELATED"/>
    <property type="match status" value="1"/>
</dbReference>
<feature type="transmembrane region" description="Helical" evidence="7">
    <location>
        <begin position="44"/>
        <end position="65"/>
    </location>
</feature>
<gene>
    <name evidence="8" type="ORF">BSZ37_05215</name>
</gene>
<evidence type="ECO:0000313" key="8">
    <source>
        <dbReference type="EMBL" id="PAP75881.1"/>
    </source>
</evidence>
<protein>
    <submittedName>
        <fullName evidence="8">Aquaporin</fullName>
    </submittedName>
</protein>
<proteinExistence type="inferred from homology"/>
<dbReference type="GO" id="GO:0016020">
    <property type="term" value="C:membrane"/>
    <property type="evidence" value="ECO:0007669"/>
    <property type="project" value="UniProtKB-SubCell"/>
</dbReference>
<evidence type="ECO:0000256" key="1">
    <source>
        <dbReference type="ARBA" id="ARBA00004141"/>
    </source>
</evidence>
<organism evidence="8 9">
    <name type="scientific">Rubrivirga marina</name>
    <dbReference type="NCBI Taxonomy" id="1196024"/>
    <lineage>
        <taxon>Bacteria</taxon>
        <taxon>Pseudomonadati</taxon>
        <taxon>Rhodothermota</taxon>
        <taxon>Rhodothermia</taxon>
        <taxon>Rhodothermales</taxon>
        <taxon>Rubricoccaceae</taxon>
        <taxon>Rubrivirga</taxon>
    </lineage>
</organism>
<keyword evidence="9" id="KW-1185">Reference proteome</keyword>
<dbReference type="PRINTS" id="PR00783">
    <property type="entry name" value="MINTRINSICP"/>
</dbReference>
<dbReference type="OrthoDB" id="9807293at2"/>
<dbReference type="PANTHER" id="PTHR45724">
    <property type="entry name" value="AQUAPORIN NIP2-1"/>
    <property type="match status" value="1"/>
</dbReference>
<sequence>MAPTAVEVPSSPAVWRAALAEALGTFALVFAGCGAVVVEAQTGALGHVGVALTFGLVVMAAIYAVGEVSGAHINPAVTVAFWASGRFPGGRVVPYALAQIGGALVAAGLLRALFPEAATLGQTVPAGTALQSLGLEAVLTFLLMFVILGVAVGAKEVGLLAGVAIGGSVAFEALMGGPVSGASMNPARSLGPALVSGDLGALWVYLVGPTLGALVAVPAYRAVYGDRAPHPLTRPLVR</sequence>
<keyword evidence="2 6" id="KW-0813">Transport</keyword>
<evidence type="ECO:0000256" key="6">
    <source>
        <dbReference type="RuleBase" id="RU000477"/>
    </source>
</evidence>